<keyword evidence="1" id="KW-0175">Coiled coil</keyword>
<evidence type="ECO:0000313" key="3">
    <source>
        <dbReference type="Proteomes" id="UP000315750"/>
    </source>
</evidence>
<dbReference type="EMBL" id="CP036278">
    <property type="protein sequence ID" value="QDU54858.1"/>
    <property type="molecule type" value="Genomic_DNA"/>
</dbReference>
<dbReference type="RefSeq" id="WP_197528922.1">
    <property type="nucleotide sequence ID" value="NZ_CP036278.1"/>
</dbReference>
<reference evidence="2 3" key="1">
    <citation type="submission" date="2019-02" db="EMBL/GenBank/DDBJ databases">
        <title>Deep-cultivation of Planctomycetes and their phenomic and genomic characterization uncovers novel biology.</title>
        <authorList>
            <person name="Wiegand S."/>
            <person name="Jogler M."/>
            <person name="Boedeker C."/>
            <person name="Pinto D."/>
            <person name="Vollmers J."/>
            <person name="Rivas-Marin E."/>
            <person name="Kohn T."/>
            <person name="Peeters S.H."/>
            <person name="Heuer A."/>
            <person name="Rast P."/>
            <person name="Oberbeckmann S."/>
            <person name="Bunk B."/>
            <person name="Jeske O."/>
            <person name="Meyerdierks A."/>
            <person name="Storesund J.E."/>
            <person name="Kallscheuer N."/>
            <person name="Luecker S."/>
            <person name="Lage O.M."/>
            <person name="Pohl T."/>
            <person name="Merkel B.J."/>
            <person name="Hornburger P."/>
            <person name="Mueller R.-W."/>
            <person name="Bruemmer F."/>
            <person name="Labrenz M."/>
            <person name="Spormann A.M."/>
            <person name="Op den Camp H."/>
            <person name="Overmann J."/>
            <person name="Amann R."/>
            <person name="Jetten M.S.M."/>
            <person name="Mascher T."/>
            <person name="Medema M.H."/>
            <person name="Devos D.P."/>
            <person name="Kaster A.-K."/>
            <person name="Ovreas L."/>
            <person name="Rohde M."/>
            <person name="Galperin M.Y."/>
            <person name="Jogler C."/>
        </authorList>
    </citation>
    <scope>NUCLEOTIDE SEQUENCE [LARGE SCALE GENOMIC DNA]</scope>
    <source>
        <strain evidence="2 3">Pan181</strain>
    </source>
</reference>
<dbReference type="InterPro" id="IPR029016">
    <property type="entry name" value="GAF-like_dom_sf"/>
</dbReference>
<evidence type="ECO:0008006" key="4">
    <source>
        <dbReference type="Google" id="ProtNLM"/>
    </source>
</evidence>
<organism evidence="2 3">
    <name type="scientific">Aeoliella mucimassa</name>
    <dbReference type="NCBI Taxonomy" id="2527972"/>
    <lineage>
        <taxon>Bacteria</taxon>
        <taxon>Pseudomonadati</taxon>
        <taxon>Planctomycetota</taxon>
        <taxon>Planctomycetia</taxon>
        <taxon>Pirellulales</taxon>
        <taxon>Lacipirellulaceae</taxon>
        <taxon>Aeoliella</taxon>
    </lineage>
</organism>
<dbReference type="Gene3D" id="2.40.50.100">
    <property type="match status" value="1"/>
</dbReference>
<gene>
    <name evidence="2" type="ORF">Pan181_10420</name>
</gene>
<evidence type="ECO:0000313" key="2">
    <source>
        <dbReference type="EMBL" id="QDU54858.1"/>
    </source>
</evidence>
<name>A0A518AJE6_9BACT</name>
<dbReference type="PANTHER" id="PTHR30367:SF1">
    <property type="entry name" value="MULTIDRUG RESISTANCE PROTEIN MDTN"/>
    <property type="match status" value="1"/>
</dbReference>
<feature type="coiled-coil region" evidence="1">
    <location>
        <begin position="456"/>
        <end position="483"/>
    </location>
</feature>
<accession>A0A518AJE6</accession>
<dbReference type="InterPro" id="IPR050393">
    <property type="entry name" value="MFP_Efflux_Pump"/>
</dbReference>
<dbReference type="PANTHER" id="PTHR30367">
    <property type="entry name" value="P-HYDROXYBENZOIC ACID EFFLUX PUMP SUBUNIT AAEA-RELATED"/>
    <property type="match status" value="1"/>
</dbReference>
<dbReference type="KEGG" id="amuc:Pan181_10420"/>
<sequence length="692" mass="77282">MSVDPEDVQRAKREIQAIVQQIAEMSRADVSVEQFYDEFLNKVVAALAAVGGAVWSLSGNGLQLTYQINLRNSGLVDNPIGQEQHGRLLQRTLASEEGLLVAPHSGAALDTDAADEHVAANPTEYLLVLVPVHNDQGPQGVVEVFQRPGARPATQRGYLRFLQQTCDLAGEFLRGRRLRHLAEKQTLWEQLESFTRTAHQSLDTREAAYTIANEGRRLIGCDRVSVAIQRGSRCIVEAVSGQDTFDSRANVVSLLNKVARSVTKTGDDVWYTGDTSNFAPQVEKTVNAYVDESHTKSMAVLPLFKPEPEEQEGEANQQKRRKPIGALIVEQMVDSSPSEGYTQRVEVVRTHSSTALANAIEHNSLFLMPVWKTLGKATTLFTGNTKWKTIAVIALVGTLAFMALTYKTDFNLEGSGSLQPVALRGIYARMDGRISDIHFGYNQLVNKGDLLVEQESFELNQEMTRLQGELEQIQENIRSTQRMRSGSGSLTASEENEISFQLGELKTKERNQLAMIEKCLEQKELLEVYSPITGRVITGKSQIEQLPNRTIARGQMLLEVADLSGDWYLEVLMPEKHMRFVNDAMRDATDKGEELEVTFYLATQPAELFHGHVELIETTSEARGEDGNSVLMRVQFAEGDLVRLRQDVLHNEDPKVGTEAIVKVHCGKKEIGYVYLHDLIDFIRAKILFPMW</sequence>
<dbReference type="Gene3D" id="1.10.287.470">
    <property type="entry name" value="Helix hairpin bin"/>
    <property type="match status" value="1"/>
</dbReference>
<proteinExistence type="predicted"/>
<evidence type="ECO:0000256" key="1">
    <source>
        <dbReference type="SAM" id="Coils"/>
    </source>
</evidence>
<keyword evidence="3" id="KW-1185">Reference proteome</keyword>
<dbReference type="Proteomes" id="UP000315750">
    <property type="component" value="Chromosome"/>
</dbReference>
<protein>
    <recommendedName>
        <fullName evidence="4">HlyD family secretion protein</fullName>
    </recommendedName>
</protein>
<dbReference type="Gene3D" id="2.40.30.170">
    <property type="match status" value="1"/>
</dbReference>
<dbReference type="Gene3D" id="3.30.450.40">
    <property type="match status" value="2"/>
</dbReference>
<dbReference type="SUPFAM" id="SSF111369">
    <property type="entry name" value="HlyD-like secretion proteins"/>
    <property type="match status" value="1"/>
</dbReference>
<dbReference type="AlphaFoldDB" id="A0A518AJE6"/>